<comment type="caution">
    <text evidence="1">The sequence shown here is derived from an EMBL/GenBank/DDBJ whole genome shotgun (WGS) entry which is preliminary data.</text>
</comment>
<reference evidence="1 2" key="1">
    <citation type="submission" date="2020-08" db="EMBL/GenBank/DDBJ databases">
        <title>Aphidius gifuensis genome sequencing and assembly.</title>
        <authorList>
            <person name="Du Z."/>
        </authorList>
    </citation>
    <scope>NUCLEOTIDE SEQUENCE [LARGE SCALE GENOMIC DNA]</scope>
    <source>
        <strain evidence="1">YNYX2018</strain>
        <tissue evidence="1">Adults</tissue>
    </source>
</reference>
<dbReference type="AlphaFoldDB" id="A0A835CP86"/>
<dbReference type="EMBL" id="JACMRX010000006">
    <property type="protein sequence ID" value="KAF7987845.1"/>
    <property type="molecule type" value="Genomic_DNA"/>
</dbReference>
<dbReference type="Proteomes" id="UP000639338">
    <property type="component" value="Unassembled WGS sequence"/>
</dbReference>
<protein>
    <submittedName>
        <fullName evidence="1">Uncharacterized protein</fullName>
    </submittedName>
</protein>
<accession>A0A835CP86</accession>
<evidence type="ECO:0000313" key="1">
    <source>
        <dbReference type="EMBL" id="KAF7987845.1"/>
    </source>
</evidence>
<sequence>MADLEDHEKIAEVLSRILLKFSQKYDKKIKMSKRFHHIEIGMIRDGDICEIQLSNYGKIINKNDEIYDICKFGYSDMVINDESVLIIAIIRNFNSNEEEIFDVSSWRGTIRVRKIANSTKEELIFPSLSDYLILRIQQKISVIDGEKFVDKMTKHLDCLAKKYSQIKYTFKMGEYEFYNNKISLDDTIINCKLLTSAIDNILMQSVDENFREECFKLLKINNSSEASAILQSNLITIINKKYRI</sequence>
<evidence type="ECO:0000313" key="2">
    <source>
        <dbReference type="Proteomes" id="UP000639338"/>
    </source>
</evidence>
<keyword evidence="2" id="KW-1185">Reference proteome</keyword>
<proteinExistence type="predicted"/>
<gene>
    <name evidence="1" type="ORF">HCN44_003708</name>
</gene>
<name>A0A835CP86_APHGI</name>
<organism evidence="1 2">
    <name type="scientific">Aphidius gifuensis</name>
    <name type="common">Parasitoid wasp</name>
    <dbReference type="NCBI Taxonomy" id="684658"/>
    <lineage>
        <taxon>Eukaryota</taxon>
        <taxon>Metazoa</taxon>
        <taxon>Ecdysozoa</taxon>
        <taxon>Arthropoda</taxon>
        <taxon>Hexapoda</taxon>
        <taxon>Insecta</taxon>
        <taxon>Pterygota</taxon>
        <taxon>Neoptera</taxon>
        <taxon>Endopterygota</taxon>
        <taxon>Hymenoptera</taxon>
        <taxon>Apocrita</taxon>
        <taxon>Ichneumonoidea</taxon>
        <taxon>Braconidae</taxon>
        <taxon>Aphidiinae</taxon>
        <taxon>Aphidius</taxon>
    </lineage>
</organism>